<dbReference type="GO" id="GO:0043709">
    <property type="term" value="P:cell adhesion involved in single-species biofilm formation"/>
    <property type="evidence" value="ECO:0007669"/>
    <property type="project" value="TreeGrafter"/>
</dbReference>
<evidence type="ECO:0000256" key="1">
    <source>
        <dbReference type="ARBA" id="ARBA00001946"/>
    </source>
</evidence>
<dbReference type="CDD" id="cd01949">
    <property type="entry name" value="GGDEF"/>
    <property type="match status" value="1"/>
</dbReference>
<protein>
    <recommendedName>
        <fullName evidence="2">diguanylate cyclase</fullName>
        <ecNumber evidence="2">2.7.7.65</ecNumber>
    </recommendedName>
</protein>
<dbReference type="Gene3D" id="3.30.70.270">
    <property type="match status" value="1"/>
</dbReference>
<dbReference type="InterPro" id="IPR029787">
    <property type="entry name" value="Nucleotide_cyclase"/>
</dbReference>
<evidence type="ECO:0000313" key="6">
    <source>
        <dbReference type="Proteomes" id="UP000006683"/>
    </source>
</evidence>
<evidence type="ECO:0000256" key="3">
    <source>
        <dbReference type="ARBA" id="ARBA00034247"/>
    </source>
</evidence>
<dbReference type="InterPro" id="IPR050469">
    <property type="entry name" value="Diguanylate_Cyclase"/>
</dbReference>
<reference evidence="5 6" key="1">
    <citation type="journal article" date="2010" name="Stand. Genomic Sci.">
        <title>Complete genome sequence of Ferrimonas balearica type strain (PAT).</title>
        <authorList>
            <person name="Nolan M."/>
            <person name="Sikorski J."/>
            <person name="Davenport K."/>
            <person name="Lucas S."/>
            <person name="Glavina Del Rio T."/>
            <person name="Tice H."/>
            <person name="Cheng J."/>
            <person name="Goodwin L."/>
            <person name="Pitluck S."/>
            <person name="Liolios K."/>
            <person name="Ivanova N."/>
            <person name="Mavromatis K."/>
            <person name="Ovchinnikova G."/>
            <person name="Pati A."/>
            <person name="Chen A."/>
            <person name="Palaniappan K."/>
            <person name="Land M."/>
            <person name="Hauser L."/>
            <person name="Chang Y."/>
            <person name="Jeffries C."/>
            <person name="Tapia R."/>
            <person name="Brettin T."/>
            <person name="Detter J."/>
            <person name="Han C."/>
            <person name="Yasawong M."/>
            <person name="Rohde M."/>
            <person name="Tindall B."/>
            <person name="Goker M."/>
            <person name="Woyke T."/>
            <person name="Bristow J."/>
            <person name="Eisen J."/>
            <person name="Markowitz V."/>
            <person name="Hugenholtz P."/>
            <person name="Kyrpides N."/>
            <person name="Klenk H."/>
            <person name="Lapidus A."/>
        </authorList>
    </citation>
    <scope>NUCLEOTIDE SEQUENCE [LARGE SCALE GENOMIC DNA]</scope>
    <source>
        <strain evidence="6">DSM 9799 / CCM 4581 / KCTC 23876 / PAT</strain>
    </source>
</reference>
<dbReference type="eggNOG" id="COG3706">
    <property type="taxonomic scope" value="Bacteria"/>
</dbReference>
<dbReference type="SMART" id="SM00267">
    <property type="entry name" value="GGDEF"/>
    <property type="match status" value="1"/>
</dbReference>
<sequence length="389" mass="43647">MAVIAMKDLQFNALEWLNLMPEAAVVHDSVGIVAVNAIAEPLLLASGVLDQLRCIRQEGRISFRSSHSHLQLNMASSRLPGRDAWLTLMTPLSSPSHHYQQLVDRNPCAFMVHRRFKPLFANPAFARLFDFASVEQVLELDSLRRIIGEAHWPEAQRNYDTLMASGTLGKTQVVEHHTINGRSLHAHLVDFVLMWDGEPAVCTVVSNVSKEVRQLEKLRALALTDPLTGLSNRRHFFDYSEPYLVRALEQGGGLALILMDIDHFKEINDRFGHPFGDRVLGQFGQRLVNLVEEEALAARIGGEEFALLMPLRTDQCVQEVAECLCRQVGWTQTEQGQEVRVAVSVGATAWRGNQDRLTDMYLRADKALYQAKAEGRNRSCSTEPVLVES</sequence>
<dbReference type="InterPro" id="IPR035965">
    <property type="entry name" value="PAS-like_dom_sf"/>
</dbReference>
<dbReference type="Gene3D" id="3.30.450.20">
    <property type="entry name" value="PAS domain"/>
    <property type="match status" value="1"/>
</dbReference>
<accession>E1SRM3</accession>
<proteinExistence type="predicted"/>
<gene>
    <name evidence="5" type="ordered locus">Fbal_2742</name>
</gene>
<feature type="domain" description="GGDEF" evidence="4">
    <location>
        <begin position="252"/>
        <end position="384"/>
    </location>
</feature>
<dbReference type="GO" id="GO:1902201">
    <property type="term" value="P:negative regulation of bacterial-type flagellum-dependent cell motility"/>
    <property type="evidence" value="ECO:0007669"/>
    <property type="project" value="TreeGrafter"/>
</dbReference>
<dbReference type="GeneID" id="67182966"/>
<dbReference type="GO" id="GO:0052621">
    <property type="term" value="F:diguanylate cyclase activity"/>
    <property type="evidence" value="ECO:0007669"/>
    <property type="project" value="UniProtKB-EC"/>
</dbReference>
<dbReference type="EC" id="2.7.7.65" evidence="2"/>
<dbReference type="KEGG" id="fbl:Fbal_2742"/>
<dbReference type="NCBIfam" id="TIGR00254">
    <property type="entry name" value="GGDEF"/>
    <property type="match status" value="1"/>
</dbReference>
<dbReference type="FunFam" id="3.30.70.270:FF:000001">
    <property type="entry name" value="Diguanylate cyclase domain protein"/>
    <property type="match status" value="1"/>
</dbReference>
<evidence type="ECO:0000313" key="5">
    <source>
        <dbReference type="EMBL" id="ADN76944.1"/>
    </source>
</evidence>
<dbReference type="Proteomes" id="UP000006683">
    <property type="component" value="Chromosome"/>
</dbReference>
<dbReference type="GO" id="GO:0005886">
    <property type="term" value="C:plasma membrane"/>
    <property type="evidence" value="ECO:0007669"/>
    <property type="project" value="TreeGrafter"/>
</dbReference>
<dbReference type="OrthoDB" id="5800589at2"/>
<comment type="catalytic activity">
    <reaction evidence="3">
        <text>2 GTP = 3',3'-c-di-GMP + 2 diphosphate</text>
        <dbReference type="Rhea" id="RHEA:24898"/>
        <dbReference type="ChEBI" id="CHEBI:33019"/>
        <dbReference type="ChEBI" id="CHEBI:37565"/>
        <dbReference type="ChEBI" id="CHEBI:58805"/>
        <dbReference type="EC" id="2.7.7.65"/>
    </reaction>
</comment>
<dbReference type="PANTHER" id="PTHR45138:SF9">
    <property type="entry name" value="DIGUANYLATE CYCLASE DGCM-RELATED"/>
    <property type="match status" value="1"/>
</dbReference>
<dbReference type="PROSITE" id="PS50887">
    <property type="entry name" value="GGDEF"/>
    <property type="match status" value="1"/>
</dbReference>
<dbReference type="EMBL" id="CP002209">
    <property type="protein sequence ID" value="ADN76944.1"/>
    <property type="molecule type" value="Genomic_DNA"/>
</dbReference>
<dbReference type="STRING" id="550540.Fbal_2742"/>
<dbReference type="InterPro" id="IPR000160">
    <property type="entry name" value="GGDEF_dom"/>
</dbReference>
<dbReference type="HOGENOM" id="CLU_000445_11_1_6"/>
<name>E1SRM3_FERBD</name>
<dbReference type="RefSeq" id="WP_013346250.1">
    <property type="nucleotide sequence ID" value="NC_014541.1"/>
</dbReference>
<dbReference type="SUPFAM" id="SSF55073">
    <property type="entry name" value="Nucleotide cyclase"/>
    <property type="match status" value="1"/>
</dbReference>
<evidence type="ECO:0000259" key="4">
    <source>
        <dbReference type="PROSITE" id="PS50887"/>
    </source>
</evidence>
<keyword evidence="6" id="KW-1185">Reference proteome</keyword>
<dbReference type="InterPro" id="IPR043128">
    <property type="entry name" value="Rev_trsase/Diguanyl_cyclase"/>
</dbReference>
<dbReference type="SUPFAM" id="SSF55785">
    <property type="entry name" value="PYP-like sensor domain (PAS domain)"/>
    <property type="match status" value="1"/>
</dbReference>
<evidence type="ECO:0000256" key="2">
    <source>
        <dbReference type="ARBA" id="ARBA00012528"/>
    </source>
</evidence>
<dbReference type="AlphaFoldDB" id="E1SRM3"/>
<dbReference type="PANTHER" id="PTHR45138">
    <property type="entry name" value="REGULATORY COMPONENTS OF SENSORY TRANSDUCTION SYSTEM"/>
    <property type="match status" value="1"/>
</dbReference>
<organism evidence="5 6">
    <name type="scientific">Ferrimonas balearica (strain DSM 9799 / CCM 4581 / KCTC 23876 / PAT)</name>
    <dbReference type="NCBI Taxonomy" id="550540"/>
    <lineage>
        <taxon>Bacteria</taxon>
        <taxon>Pseudomonadati</taxon>
        <taxon>Pseudomonadota</taxon>
        <taxon>Gammaproteobacteria</taxon>
        <taxon>Alteromonadales</taxon>
        <taxon>Ferrimonadaceae</taxon>
        <taxon>Ferrimonas</taxon>
    </lineage>
</organism>
<dbReference type="Pfam" id="PF00990">
    <property type="entry name" value="GGDEF"/>
    <property type="match status" value="1"/>
</dbReference>
<comment type="cofactor">
    <cofactor evidence="1">
        <name>Mg(2+)</name>
        <dbReference type="ChEBI" id="CHEBI:18420"/>
    </cofactor>
</comment>